<feature type="chain" id="PRO_5047517883" evidence="1">
    <location>
        <begin position="30"/>
        <end position="126"/>
    </location>
</feature>
<gene>
    <name evidence="3" type="primary">LOC106806706</name>
</gene>
<dbReference type="RefSeq" id="XP_014664210.1">
    <property type="nucleotide sequence ID" value="XM_014808724.1"/>
</dbReference>
<accession>A0ABM1DW89</accession>
<dbReference type="SUPFAM" id="SSF57302">
    <property type="entry name" value="Snake toxin-like"/>
    <property type="match status" value="1"/>
</dbReference>
<keyword evidence="2" id="KW-1185">Reference proteome</keyword>
<dbReference type="GeneID" id="106806706"/>
<dbReference type="Proteomes" id="UP000695022">
    <property type="component" value="Unplaced"/>
</dbReference>
<keyword evidence="1" id="KW-0732">Signal</keyword>
<evidence type="ECO:0000313" key="2">
    <source>
        <dbReference type="Proteomes" id="UP000695022"/>
    </source>
</evidence>
<evidence type="ECO:0000313" key="3">
    <source>
        <dbReference type="RefSeq" id="XP_014664210.1"/>
    </source>
</evidence>
<name>A0ABM1DW89_PRICU</name>
<reference evidence="3" key="1">
    <citation type="submission" date="2025-08" db="UniProtKB">
        <authorList>
            <consortium name="RefSeq"/>
        </authorList>
    </citation>
    <scope>IDENTIFICATION</scope>
</reference>
<dbReference type="InterPro" id="IPR045860">
    <property type="entry name" value="Snake_toxin-like_sf"/>
</dbReference>
<feature type="signal peptide" evidence="1">
    <location>
        <begin position="1"/>
        <end position="29"/>
    </location>
</feature>
<protein>
    <submittedName>
        <fullName evidence="3">Uncharacterized protein LOC106806706 isoform X2</fullName>
    </submittedName>
</protein>
<sequence>MHSYYATGGIIARLPHVLLFWILFTEVQSLQCYQCENVHSNGEIHKLLITKSCTKELPCYAQRNESNISMPCKYTLDTWSCVTCCHTDRCNEDVATSAAQYLLRYAQSSVVTTMLFLVAVRWLCYV</sequence>
<proteinExistence type="predicted"/>
<evidence type="ECO:0000256" key="1">
    <source>
        <dbReference type="SAM" id="SignalP"/>
    </source>
</evidence>
<organism evidence="2 3">
    <name type="scientific">Priapulus caudatus</name>
    <name type="common">Priapulid worm</name>
    <dbReference type="NCBI Taxonomy" id="37621"/>
    <lineage>
        <taxon>Eukaryota</taxon>
        <taxon>Metazoa</taxon>
        <taxon>Ecdysozoa</taxon>
        <taxon>Scalidophora</taxon>
        <taxon>Priapulida</taxon>
        <taxon>Priapulimorpha</taxon>
        <taxon>Priapulimorphida</taxon>
        <taxon>Priapulidae</taxon>
        <taxon>Priapulus</taxon>
    </lineage>
</organism>